<keyword evidence="2 5" id="KW-0812">Transmembrane</keyword>
<dbReference type="Pfam" id="PF13515">
    <property type="entry name" value="FUSC_2"/>
    <property type="match status" value="1"/>
</dbReference>
<evidence type="ECO:0000256" key="5">
    <source>
        <dbReference type="SAM" id="Phobius"/>
    </source>
</evidence>
<comment type="caution">
    <text evidence="7">The sequence shown here is derived from an EMBL/GenBank/DDBJ whole genome shotgun (WGS) entry which is preliminary data.</text>
</comment>
<evidence type="ECO:0000313" key="7">
    <source>
        <dbReference type="EMBL" id="MCT2042707.1"/>
    </source>
</evidence>
<keyword evidence="8" id="KW-1185">Reference proteome</keyword>
<name>A0ABT2HWL7_9MICO</name>
<comment type="subcellular location">
    <subcellularLocation>
        <location evidence="1">Membrane</location>
        <topology evidence="1">Multi-pass membrane protein</topology>
    </subcellularLocation>
</comment>
<evidence type="ECO:0000256" key="3">
    <source>
        <dbReference type="ARBA" id="ARBA00022989"/>
    </source>
</evidence>
<evidence type="ECO:0000256" key="1">
    <source>
        <dbReference type="ARBA" id="ARBA00004141"/>
    </source>
</evidence>
<keyword evidence="3 5" id="KW-1133">Transmembrane helix</keyword>
<evidence type="ECO:0000313" key="8">
    <source>
        <dbReference type="Proteomes" id="UP001525379"/>
    </source>
</evidence>
<feature type="transmembrane region" description="Helical" evidence="5">
    <location>
        <begin position="64"/>
        <end position="83"/>
    </location>
</feature>
<accession>A0ABT2HWL7</accession>
<keyword evidence="4 5" id="KW-0472">Membrane</keyword>
<dbReference type="RefSeq" id="WP_206394315.1">
    <property type="nucleotide sequence ID" value="NZ_JAFDPW010000001.1"/>
</dbReference>
<feature type="transmembrane region" description="Helical" evidence="5">
    <location>
        <begin position="16"/>
        <end position="36"/>
    </location>
</feature>
<feature type="domain" description="Integral membrane bound transporter" evidence="6">
    <location>
        <begin position="29"/>
        <end position="149"/>
    </location>
</feature>
<proteinExistence type="predicted"/>
<evidence type="ECO:0000256" key="4">
    <source>
        <dbReference type="ARBA" id="ARBA00023136"/>
    </source>
</evidence>
<evidence type="ECO:0000256" key="2">
    <source>
        <dbReference type="ARBA" id="ARBA00022692"/>
    </source>
</evidence>
<organism evidence="7 8">
    <name type="scientific">Pseudoclavibacter albus</name>
    <dbReference type="NCBI Taxonomy" id="272241"/>
    <lineage>
        <taxon>Bacteria</taxon>
        <taxon>Bacillati</taxon>
        <taxon>Actinomycetota</taxon>
        <taxon>Actinomycetes</taxon>
        <taxon>Micrococcales</taxon>
        <taxon>Microbacteriaceae</taxon>
        <taxon>Pseudoclavibacter</taxon>
    </lineage>
</organism>
<dbReference type="Proteomes" id="UP001525379">
    <property type="component" value="Unassembled WGS sequence"/>
</dbReference>
<reference evidence="7 8" key="1">
    <citation type="submission" date="2022-04" db="EMBL/GenBank/DDBJ databases">
        <title>Human microbiome associated bacterial genomes.</title>
        <authorList>
            <person name="Sandstrom S."/>
            <person name="Salamzade R."/>
            <person name="Kalan L.R."/>
        </authorList>
    </citation>
    <scope>NUCLEOTIDE SEQUENCE [LARGE SCALE GENOMIC DNA]</scope>
    <source>
        <strain evidence="8">p3-SID1799</strain>
    </source>
</reference>
<dbReference type="EMBL" id="JALXSQ010000014">
    <property type="protein sequence ID" value="MCT2042707.1"/>
    <property type="molecule type" value="Genomic_DNA"/>
</dbReference>
<sequence>MSFDVRAAFHRVRDSLSAIVQIVAAAIAAYAFAHVLLGHENPFLSVTVCISSLSLARDARPRRVLDTALGITFGVVLANISLLVVGRGMWQLVLVLGLVVLMARFVHRSPGFAVSAGIQASLVQLIPIASGSEIQRPIDAVVGGAMALTATAIVPRDARRLAKSDERALVQQLGGGIRLIEAALHHGDADRAERALEHLRATDRMLSDWNTSLESAKAIATISPFLRQHLKDIERQREVRVALDYSVRNARVVARRVWQLLAEEESPRPQLARTFEEIAIGIGELEAAVDDPDALVQARQSLTLAIVRLHPASHDIEYDVQDATVLMQCRPLLVDLLTAAGLTVEEARERLPDVDQEPI</sequence>
<protein>
    <submittedName>
        <fullName evidence="7">FUSC family protein</fullName>
    </submittedName>
</protein>
<dbReference type="InterPro" id="IPR049453">
    <property type="entry name" value="Memb_transporter_dom"/>
</dbReference>
<evidence type="ECO:0000259" key="6">
    <source>
        <dbReference type="Pfam" id="PF13515"/>
    </source>
</evidence>
<gene>
    <name evidence="7" type="ORF">M3D15_05085</name>
</gene>